<dbReference type="GO" id="GO:0003729">
    <property type="term" value="F:mRNA binding"/>
    <property type="evidence" value="ECO:0007669"/>
    <property type="project" value="TreeGrafter"/>
</dbReference>
<dbReference type="InterPro" id="IPR048517">
    <property type="entry name" value="DENR_N"/>
</dbReference>
<comment type="caution">
    <text evidence="10">The sequence shown here is derived from an EMBL/GenBank/DDBJ whole genome shotgun (WGS) entry which is preliminary data.</text>
</comment>
<evidence type="ECO:0000256" key="8">
    <source>
        <dbReference type="SAM" id="MobiDB-lite"/>
    </source>
</evidence>
<dbReference type="InterPro" id="IPR036877">
    <property type="entry name" value="SUI1_dom_sf"/>
</dbReference>
<dbReference type="Pfam" id="PF01253">
    <property type="entry name" value="SUI1"/>
    <property type="match status" value="1"/>
</dbReference>
<dbReference type="SMART" id="SM00969">
    <property type="entry name" value="SOCS_box"/>
    <property type="match status" value="1"/>
</dbReference>
<dbReference type="EMBL" id="CAJOBC010000654">
    <property type="protein sequence ID" value="CAF3611880.1"/>
    <property type="molecule type" value="Genomic_DNA"/>
</dbReference>
<evidence type="ECO:0000313" key="10">
    <source>
        <dbReference type="EMBL" id="CAF0825170.1"/>
    </source>
</evidence>
<dbReference type="Pfam" id="PF07525">
    <property type="entry name" value="SOCS_box"/>
    <property type="match status" value="1"/>
</dbReference>
<dbReference type="InterPro" id="IPR050318">
    <property type="entry name" value="DENR/SUI1_TIF"/>
</dbReference>
<feature type="compositionally biased region" description="Polar residues" evidence="8">
    <location>
        <begin position="312"/>
        <end position="323"/>
    </location>
</feature>
<evidence type="ECO:0000256" key="5">
    <source>
        <dbReference type="ARBA" id="ARBA00035222"/>
    </source>
</evidence>
<keyword evidence="4" id="KW-0687">Ribonucleoprotein</keyword>
<comment type="similarity">
    <text evidence="1">Belongs to the DENR family.</text>
</comment>
<feature type="domain" description="SUI1" evidence="9">
    <location>
        <begin position="115"/>
        <end position="182"/>
    </location>
</feature>
<dbReference type="EMBL" id="CAJNOQ010000654">
    <property type="protein sequence ID" value="CAF0825170.1"/>
    <property type="molecule type" value="Genomic_DNA"/>
</dbReference>
<dbReference type="GO" id="GO:0002188">
    <property type="term" value="P:translation reinitiation"/>
    <property type="evidence" value="ECO:0007669"/>
    <property type="project" value="TreeGrafter"/>
</dbReference>
<keyword evidence="7" id="KW-0040">ANK repeat</keyword>
<feature type="repeat" description="ANK" evidence="7">
    <location>
        <begin position="427"/>
        <end position="459"/>
    </location>
</feature>
<dbReference type="InterPro" id="IPR001496">
    <property type="entry name" value="SOCS_box"/>
</dbReference>
<evidence type="ECO:0000313" key="12">
    <source>
        <dbReference type="Proteomes" id="UP000663829"/>
    </source>
</evidence>
<dbReference type="OrthoDB" id="996720at2759"/>
<evidence type="ECO:0000259" key="9">
    <source>
        <dbReference type="PROSITE" id="PS50296"/>
    </source>
</evidence>
<dbReference type="Gene3D" id="1.25.40.20">
    <property type="entry name" value="Ankyrin repeat-containing domain"/>
    <property type="match status" value="1"/>
</dbReference>
<reference evidence="10" key="1">
    <citation type="submission" date="2021-02" db="EMBL/GenBank/DDBJ databases">
        <authorList>
            <person name="Nowell W R."/>
        </authorList>
    </citation>
    <scope>NUCLEOTIDE SEQUENCE</scope>
</reference>
<dbReference type="PANTHER" id="PTHR12789:SF0">
    <property type="entry name" value="DENSITY-REGULATED PROTEIN"/>
    <property type="match status" value="1"/>
</dbReference>
<dbReference type="GO" id="GO:1990904">
    <property type="term" value="C:ribonucleoprotein complex"/>
    <property type="evidence" value="ECO:0007669"/>
    <property type="project" value="UniProtKB-KW"/>
</dbReference>
<dbReference type="InterPro" id="IPR001950">
    <property type="entry name" value="SUI1"/>
</dbReference>
<protein>
    <recommendedName>
        <fullName evidence="5">Large ribosomal subunit protein eL29</fullName>
    </recommendedName>
    <alternativeName>
        <fullName evidence="6">60S ribosomal protein L29</fullName>
    </alternativeName>
</protein>
<feature type="region of interest" description="Disordered" evidence="8">
    <location>
        <begin position="84"/>
        <end position="105"/>
    </location>
</feature>
<evidence type="ECO:0000313" key="11">
    <source>
        <dbReference type="EMBL" id="CAF3611880.1"/>
    </source>
</evidence>
<feature type="compositionally biased region" description="Basic residues" evidence="8">
    <location>
        <begin position="95"/>
        <end position="105"/>
    </location>
</feature>
<dbReference type="GO" id="GO:0005840">
    <property type="term" value="C:ribosome"/>
    <property type="evidence" value="ECO:0007669"/>
    <property type="project" value="UniProtKB-KW"/>
</dbReference>
<evidence type="ECO:0000256" key="2">
    <source>
        <dbReference type="ARBA" id="ARBA00010247"/>
    </source>
</evidence>
<dbReference type="PROSITE" id="PS50296">
    <property type="entry name" value="SUI1"/>
    <property type="match status" value="1"/>
</dbReference>
<dbReference type="InterPro" id="IPR036770">
    <property type="entry name" value="Ankyrin_rpt-contain_sf"/>
</dbReference>
<dbReference type="PROSITE" id="PS50297">
    <property type="entry name" value="ANK_REP_REGION"/>
    <property type="match status" value="1"/>
</dbReference>
<dbReference type="SUPFAM" id="SSF48403">
    <property type="entry name" value="Ankyrin repeat"/>
    <property type="match status" value="1"/>
</dbReference>
<dbReference type="PANTHER" id="PTHR12789">
    <property type="entry name" value="DENSITY-REGULATED PROTEIN HOMOLOG"/>
    <property type="match status" value="1"/>
</dbReference>
<dbReference type="CDD" id="cd11607">
    <property type="entry name" value="DENR_C"/>
    <property type="match status" value="1"/>
</dbReference>
<dbReference type="CDD" id="cd03587">
    <property type="entry name" value="SOCS"/>
    <property type="match status" value="1"/>
</dbReference>
<feature type="region of interest" description="Disordered" evidence="8">
    <location>
        <begin position="1"/>
        <end position="20"/>
    </location>
</feature>
<feature type="region of interest" description="Disordered" evidence="8">
    <location>
        <begin position="293"/>
        <end position="325"/>
    </location>
</feature>
<organism evidence="10 12">
    <name type="scientific">Didymodactylos carnosus</name>
    <dbReference type="NCBI Taxonomy" id="1234261"/>
    <lineage>
        <taxon>Eukaryota</taxon>
        <taxon>Metazoa</taxon>
        <taxon>Spiralia</taxon>
        <taxon>Gnathifera</taxon>
        <taxon>Rotifera</taxon>
        <taxon>Eurotatoria</taxon>
        <taxon>Bdelloidea</taxon>
        <taxon>Philodinida</taxon>
        <taxon>Philodinidae</taxon>
        <taxon>Didymodactylos</taxon>
    </lineage>
</organism>
<dbReference type="GO" id="GO:0001731">
    <property type="term" value="P:formation of translation preinitiation complex"/>
    <property type="evidence" value="ECO:0007669"/>
    <property type="project" value="TreeGrafter"/>
</dbReference>
<feature type="compositionally biased region" description="Basic residues" evidence="8">
    <location>
        <begin position="296"/>
        <end position="306"/>
    </location>
</feature>
<dbReference type="AlphaFoldDB" id="A0A813UNJ4"/>
<dbReference type="PROSITE" id="PS50088">
    <property type="entry name" value="ANK_REPEAT"/>
    <property type="match status" value="1"/>
</dbReference>
<evidence type="ECO:0000256" key="1">
    <source>
        <dbReference type="ARBA" id="ARBA00007514"/>
    </source>
</evidence>
<dbReference type="InterPro" id="IPR002110">
    <property type="entry name" value="Ankyrin_rpt"/>
</dbReference>
<dbReference type="SUPFAM" id="SSF55159">
    <property type="entry name" value="eIF1-like"/>
    <property type="match status" value="1"/>
</dbReference>
<keyword evidence="12" id="KW-1185">Reference proteome</keyword>
<evidence type="ECO:0000256" key="6">
    <source>
        <dbReference type="ARBA" id="ARBA00035328"/>
    </source>
</evidence>
<dbReference type="Pfam" id="PF00023">
    <property type="entry name" value="Ank"/>
    <property type="match status" value="1"/>
</dbReference>
<dbReference type="Pfam" id="PF01779">
    <property type="entry name" value="Ribosomal_L29e"/>
    <property type="match status" value="1"/>
</dbReference>
<dbReference type="Gene3D" id="3.30.780.10">
    <property type="entry name" value="SUI1-like domain"/>
    <property type="match status" value="1"/>
</dbReference>
<evidence type="ECO:0000256" key="7">
    <source>
        <dbReference type="PROSITE-ProRule" id="PRU00023"/>
    </source>
</evidence>
<proteinExistence type="inferred from homology"/>
<dbReference type="InterPro" id="IPR002673">
    <property type="entry name" value="Ribosomal_eL29"/>
</dbReference>
<sequence length="666" mass="75797">MAEGSATLNEEQQSNDNASATAFVTKVNYPGPKPDVQYPLNVQYCGECTMPLEFCEYSPDPDRCHEWLERNLPDMMRQMQSALGVTDGDKTEKKHQTRGGKAIPKAKKKFEAQKIILNKQQRKGNKFVTIIQGLASNEVDIEGARKFFAQRFSCGCSKSGEDELTIQGDVVDELTDLLPEKWTQLKTEKMAKSKNHTNHNQNRKDHRNGIKRPQSQRFPSLKGVDPKYIRNLKFTKKHNRVARKKVLKQFRVKSADQPIKAKRVFAPQKKTGWSISSLLSSVATYFTGETVEVKTPKKKKQPKTKKSKDTTGAATTVKSSTTGGSDGNCSCDCNTYLFDFLFKLRTLIVNGTSYEIDNYFKQSPFHDEIDRRSYLGLTLMHANILVHPNYVPNANDNVITDCSEDNVILVCKELLNRGSSATSMSRCGMRPIHIALRRQWLKLTQVLLDAGADPNEEDSFNLKPLDIVIRNADVDGLKLLSNYGVALEPKEGRPYYPCIKSIHPLYVSFVLGHLEIFKLLLALGCTPNLNVCTCQHCETTPLFPYGLNIRLFDENGRRIFIQLLYEYGGLIGQQFKIHVLRYEPNNIDSFEAEFKFACDLCDISNYDTNIFKKWLCVPRRLLSICRIKIRNQMLSNGTLHLIPTKLPLNRALLNYLTFENPKSRFY</sequence>
<evidence type="ECO:0000256" key="3">
    <source>
        <dbReference type="ARBA" id="ARBA00022980"/>
    </source>
</evidence>
<dbReference type="SMART" id="SM00248">
    <property type="entry name" value="ANK"/>
    <property type="match status" value="3"/>
</dbReference>
<accession>A0A813UNJ4</accession>
<dbReference type="Proteomes" id="UP000663829">
    <property type="component" value="Unassembled WGS sequence"/>
</dbReference>
<dbReference type="Gene3D" id="6.10.140.1730">
    <property type="match status" value="1"/>
</dbReference>
<dbReference type="GO" id="GO:0003735">
    <property type="term" value="F:structural constituent of ribosome"/>
    <property type="evidence" value="ECO:0007669"/>
    <property type="project" value="InterPro"/>
</dbReference>
<evidence type="ECO:0000256" key="4">
    <source>
        <dbReference type="ARBA" id="ARBA00023274"/>
    </source>
</evidence>
<dbReference type="Proteomes" id="UP000681722">
    <property type="component" value="Unassembled WGS sequence"/>
</dbReference>
<feature type="region of interest" description="Disordered" evidence="8">
    <location>
        <begin position="188"/>
        <end position="222"/>
    </location>
</feature>
<dbReference type="InterPro" id="IPR046447">
    <property type="entry name" value="DENR_C"/>
</dbReference>
<dbReference type="GO" id="GO:0003743">
    <property type="term" value="F:translation initiation factor activity"/>
    <property type="evidence" value="ECO:0007669"/>
    <property type="project" value="InterPro"/>
</dbReference>
<name>A0A813UNJ4_9BILA</name>
<gene>
    <name evidence="10" type="ORF">GPM918_LOCUS4758</name>
    <name evidence="11" type="ORF">SRO942_LOCUS4759</name>
</gene>
<dbReference type="Pfam" id="PF21023">
    <property type="entry name" value="DENR_N"/>
    <property type="match status" value="1"/>
</dbReference>
<comment type="similarity">
    <text evidence="2">Belongs to the eukaryotic ribosomal protein eL29 family.</text>
</comment>
<keyword evidence="3" id="KW-0689">Ribosomal protein</keyword>